<dbReference type="Proteomes" id="UP001611450">
    <property type="component" value="Unassembled WGS sequence"/>
</dbReference>
<dbReference type="RefSeq" id="WP_396945463.1">
    <property type="nucleotide sequence ID" value="NZ_JBIRXV010000001.1"/>
</dbReference>
<dbReference type="PRINTS" id="PR00477">
    <property type="entry name" value="PHGLYCKINASE"/>
</dbReference>
<evidence type="ECO:0000313" key="12">
    <source>
        <dbReference type="EMBL" id="MFI2319879.1"/>
    </source>
</evidence>
<evidence type="ECO:0000256" key="5">
    <source>
        <dbReference type="ARBA" id="ARBA00022679"/>
    </source>
</evidence>
<dbReference type="EC" id="2.7.2.3" evidence="3 10"/>
<dbReference type="InterPro" id="IPR036043">
    <property type="entry name" value="Phosphoglycerate_kinase_sf"/>
</dbReference>
<evidence type="ECO:0000256" key="11">
    <source>
        <dbReference type="RuleBase" id="RU000532"/>
    </source>
</evidence>
<feature type="binding site" evidence="10">
    <location>
        <position position="212"/>
    </location>
    <ligand>
        <name>ATP</name>
        <dbReference type="ChEBI" id="CHEBI:30616"/>
    </ligand>
</feature>
<keyword evidence="13" id="KW-1185">Reference proteome</keyword>
<organism evidence="12 13">
    <name type="scientific">Nocardia beijingensis</name>
    <dbReference type="NCBI Taxonomy" id="95162"/>
    <lineage>
        <taxon>Bacteria</taxon>
        <taxon>Bacillati</taxon>
        <taxon>Actinomycetota</taxon>
        <taxon>Actinomycetes</taxon>
        <taxon>Mycobacteriales</taxon>
        <taxon>Nocardiaceae</taxon>
        <taxon>Nocardia</taxon>
    </lineage>
</organism>
<feature type="binding site" evidence="10">
    <location>
        <position position="300"/>
    </location>
    <ligand>
        <name>ATP</name>
        <dbReference type="ChEBI" id="CHEBI:30616"/>
    </ligand>
</feature>
<evidence type="ECO:0000256" key="3">
    <source>
        <dbReference type="ARBA" id="ARBA00013061"/>
    </source>
</evidence>
<dbReference type="SUPFAM" id="SSF53748">
    <property type="entry name" value="Phosphoglycerate kinase"/>
    <property type="match status" value="1"/>
</dbReference>
<feature type="binding site" evidence="10">
    <location>
        <begin position="63"/>
        <end position="66"/>
    </location>
    <ligand>
        <name>substrate</name>
    </ligand>
</feature>
<sequence>MAVKTLADLLGEGVEGRGVLVRSDLNVPLDDQGQITDPGRIIASAPTIKALAEAGAKVVVTAHLGRPKGGPDPKLSLAPVAARLAEELGRNVQLAGDVVGQDALARSEGLTDGDVLLLENIRFDPRETSKDDADRAKLAAALVELVGDDGAFVSDGFGVVHRKQASVYDVAQALPHYAGTLVAAEVDVLAKLTENPDRPYAVVLGGSKVSDKLAVIEALAPKVDTLVIGGGMCFTFLAAQGLSVGASLLQEEMVDTCKRLLEQYADVIHLPRDIVVADKFAADAESKVVAAHEIPDGWLGLDIGPDSVDRFSALLTEARTVFWNGPMGVFEFEKFAAGTRGVAEAIVTATGKGAFTVVGGGDSAAAVRALGLPEDGFSHISTGGGASLEYLEGKELPGIAVLED</sequence>
<keyword evidence="6 10" id="KW-0547">Nucleotide-binding</keyword>
<dbReference type="PANTHER" id="PTHR11406">
    <property type="entry name" value="PHOSPHOGLYCERATE KINASE"/>
    <property type="match status" value="1"/>
</dbReference>
<evidence type="ECO:0000256" key="10">
    <source>
        <dbReference type="HAMAP-Rule" id="MF_00145"/>
    </source>
</evidence>
<feature type="binding site" evidence="10">
    <location>
        <position position="40"/>
    </location>
    <ligand>
        <name>substrate</name>
    </ligand>
</feature>
<comment type="similarity">
    <text evidence="10 11">Belongs to the phosphoglycerate kinase family.</text>
</comment>
<evidence type="ECO:0000256" key="6">
    <source>
        <dbReference type="ARBA" id="ARBA00022741"/>
    </source>
</evidence>
<gene>
    <name evidence="10" type="primary">pgk</name>
    <name evidence="12" type="ORF">ACH47G_05265</name>
</gene>
<dbReference type="InterPro" id="IPR015911">
    <property type="entry name" value="Phosphoglycerate_kinase_CS"/>
</dbReference>
<comment type="subcellular location">
    <subcellularLocation>
        <location evidence="10">Cytoplasm</location>
    </subcellularLocation>
</comment>
<evidence type="ECO:0000256" key="8">
    <source>
        <dbReference type="ARBA" id="ARBA00022840"/>
    </source>
</evidence>
<comment type="subunit">
    <text evidence="10">Monomer.</text>
</comment>
<dbReference type="HAMAP" id="MF_00145">
    <property type="entry name" value="Phosphoglyc_kinase"/>
    <property type="match status" value="1"/>
</dbReference>
<accession>A0ABW7WAC7</accession>
<keyword evidence="7 10" id="KW-0418">Kinase</keyword>
<dbReference type="PANTHER" id="PTHR11406:SF23">
    <property type="entry name" value="PHOSPHOGLYCERATE KINASE 1, CHLOROPLASTIC-RELATED"/>
    <property type="match status" value="1"/>
</dbReference>
<feature type="binding site" evidence="10">
    <location>
        <begin position="360"/>
        <end position="363"/>
    </location>
    <ligand>
        <name>ATP</name>
        <dbReference type="ChEBI" id="CHEBI:30616"/>
    </ligand>
</feature>
<protein>
    <recommendedName>
        <fullName evidence="4 10">Phosphoglycerate kinase</fullName>
        <ecNumber evidence="3 10">2.7.2.3</ecNumber>
    </recommendedName>
</protein>
<dbReference type="GO" id="GO:0016301">
    <property type="term" value="F:kinase activity"/>
    <property type="evidence" value="ECO:0007669"/>
    <property type="project" value="UniProtKB-KW"/>
</dbReference>
<feature type="binding site" evidence="10">
    <location>
        <position position="122"/>
    </location>
    <ligand>
        <name>substrate</name>
    </ligand>
</feature>
<comment type="pathway">
    <text evidence="2 10">Carbohydrate degradation; glycolysis; pyruvate from D-glyceraldehyde 3-phosphate: step 2/5.</text>
</comment>
<feature type="binding site" evidence="10">
    <location>
        <position position="331"/>
    </location>
    <ligand>
        <name>ATP</name>
        <dbReference type="ChEBI" id="CHEBI:30616"/>
    </ligand>
</feature>
<evidence type="ECO:0000256" key="9">
    <source>
        <dbReference type="ARBA" id="ARBA00023152"/>
    </source>
</evidence>
<keyword evidence="8 10" id="KW-0067">ATP-binding</keyword>
<comment type="catalytic activity">
    <reaction evidence="1 10 11">
        <text>(2R)-3-phosphoglycerate + ATP = (2R)-3-phospho-glyceroyl phosphate + ADP</text>
        <dbReference type="Rhea" id="RHEA:14801"/>
        <dbReference type="ChEBI" id="CHEBI:30616"/>
        <dbReference type="ChEBI" id="CHEBI:57604"/>
        <dbReference type="ChEBI" id="CHEBI:58272"/>
        <dbReference type="ChEBI" id="CHEBI:456216"/>
        <dbReference type="EC" id="2.7.2.3"/>
    </reaction>
</comment>
<evidence type="ECO:0000256" key="2">
    <source>
        <dbReference type="ARBA" id="ARBA00004838"/>
    </source>
</evidence>
<feature type="binding site" evidence="10">
    <location>
        <begin position="24"/>
        <end position="26"/>
    </location>
    <ligand>
        <name>substrate</name>
    </ligand>
</feature>
<dbReference type="Pfam" id="PF00162">
    <property type="entry name" value="PGK"/>
    <property type="match status" value="1"/>
</dbReference>
<evidence type="ECO:0000256" key="7">
    <source>
        <dbReference type="ARBA" id="ARBA00022777"/>
    </source>
</evidence>
<dbReference type="PIRSF" id="PIRSF000724">
    <property type="entry name" value="Pgk"/>
    <property type="match status" value="1"/>
</dbReference>
<keyword evidence="5 10" id="KW-0808">Transferase</keyword>
<proteinExistence type="inferred from homology"/>
<dbReference type="InterPro" id="IPR015824">
    <property type="entry name" value="Phosphoglycerate_kinase_N"/>
</dbReference>
<keyword evidence="9 10" id="KW-0324">Glycolysis</keyword>
<feature type="binding site" evidence="10">
    <location>
        <position position="162"/>
    </location>
    <ligand>
        <name>substrate</name>
    </ligand>
</feature>
<dbReference type="Gene3D" id="3.40.50.1260">
    <property type="entry name" value="Phosphoglycerate kinase, N-terminal domain"/>
    <property type="match status" value="2"/>
</dbReference>
<dbReference type="PROSITE" id="PS00111">
    <property type="entry name" value="PGLYCERATE_KINASE"/>
    <property type="match status" value="1"/>
</dbReference>
<dbReference type="InterPro" id="IPR001576">
    <property type="entry name" value="Phosphoglycerate_kinase"/>
</dbReference>
<dbReference type="CDD" id="cd00318">
    <property type="entry name" value="Phosphoglycerate_kinase"/>
    <property type="match status" value="1"/>
</dbReference>
<comment type="caution">
    <text evidence="12">The sequence shown here is derived from an EMBL/GenBank/DDBJ whole genome shotgun (WGS) entry which is preliminary data.</text>
</comment>
<dbReference type="EMBL" id="JBIRXV010000001">
    <property type="protein sequence ID" value="MFI2319879.1"/>
    <property type="molecule type" value="Genomic_DNA"/>
</dbReference>
<reference evidence="12 13" key="1">
    <citation type="submission" date="2024-10" db="EMBL/GenBank/DDBJ databases">
        <title>The Natural Products Discovery Center: Release of the First 8490 Sequenced Strains for Exploring Actinobacteria Biosynthetic Diversity.</title>
        <authorList>
            <person name="Kalkreuter E."/>
            <person name="Kautsar S.A."/>
            <person name="Yang D."/>
            <person name="Bader C.D."/>
            <person name="Teijaro C.N."/>
            <person name="Fluegel L."/>
            <person name="Davis C.M."/>
            <person name="Simpson J.R."/>
            <person name="Lauterbach L."/>
            <person name="Steele A.D."/>
            <person name="Gui C."/>
            <person name="Meng S."/>
            <person name="Li G."/>
            <person name="Viehrig K."/>
            <person name="Ye F."/>
            <person name="Su P."/>
            <person name="Kiefer A.F."/>
            <person name="Nichols A."/>
            <person name="Cepeda A.J."/>
            <person name="Yan W."/>
            <person name="Fan B."/>
            <person name="Jiang Y."/>
            <person name="Adhikari A."/>
            <person name="Zheng C.-J."/>
            <person name="Schuster L."/>
            <person name="Cowan T.M."/>
            <person name="Smanski M.J."/>
            <person name="Chevrette M.G."/>
            <person name="De Carvalho L.P.S."/>
            <person name="Shen B."/>
        </authorList>
    </citation>
    <scope>NUCLEOTIDE SEQUENCE [LARGE SCALE GENOMIC DNA]</scope>
    <source>
        <strain evidence="12 13">NPDC019626</strain>
    </source>
</reference>
<evidence type="ECO:0000313" key="13">
    <source>
        <dbReference type="Proteomes" id="UP001611450"/>
    </source>
</evidence>
<evidence type="ECO:0000256" key="1">
    <source>
        <dbReference type="ARBA" id="ARBA00000642"/>
    </source>
</evidence>
<evidence type="ECO:0000256" key="4">
    <source>
        <dbReference type="ARBA" id="ARBA00016471"/>
    </source>
</evidence>
<keyword evidence="10" id="KW-0963">Cytoplasm</keyword>
<name>A0ABW7WAC7_9NOCA</name>